<feature type="chain" id="PRO_5044864967" description="Glucan endo-1,3-beta-D-glucosidase" evidence="5">
    <location>
        <begin position="28"/>
        <end position="373"/>
    </location>
</feature>
<evidence type="ECO:0000256" key="2">
    <source>
        <dbReference type="ARBA" id="ARBA00022801"/>
    </source>
</evidence>
<dbReference type="PANTHER" id="PTHR32227">
    <property type="entry name" value="GLUCAN ENDO-1,3-BETA-GLUCOSIDASE BG1-RELATED-RELATED"/>
    <property type="match status" value="1"/>
</dbReference>
<sequence>MKGPRWNTFMFLLTMAAFMILLLPCKGIGVCYGRNGNNLPSPRDVIGLYKRCGIQLIRLFEPNPQVLDALRGSNLLVSLGVRNEDLSNLASSQTAATAWVNANVLPYKSNVIFRWITLGNEVIPGSYSTFVARSMANIYNAIRAIGLTSTKVTTVVPMTALASSYPPSAGAFSGQVVGVMRDVVTTVVPMTALASSYPPSAGAFSGQVVGVMRDVASFLSRAGAPLMINVYPYFAFASDPQHVSLEYATFRSKQPVVDGNLRYNSLFDAMVDAFHAALEKINSGNVSISISETGWPTAGNGAYTNIDIAKAYNTNLVNHVKREGTPRRPNQLMDTFIFAIFNENQKENGVEQNWGLFYPNMKPVYPFFANCLR</sequence>
<comment type="caution">
    <text evidence="6">The sequence shown here is derived from an EMBL/GenBank/DDBJ whole genome shotgun (WGS) entry which is preliminary data.</text>
</comment>
<dbReference type="Proteomes" id="UP001642360">
    <property type="component" value="Unassembled WGS sequence"/>
</dbReference>
<protein>
    <recommendedName>
        <fullName evidence="8">Glucan endo-1,3-beta-D-glucosidase</fullName>
    </recommendedName>
</protein>
<dbReference type="GO" id="GO:0016798">
    <property type="term" value="F:hydrolase activity, acting on glycosyl bonds"/>
    <property type="evidence" value="ECO:0007669"/>
    <property type="project" value="UniProtKB-KW"/>
</dbReference>
<proteinExistence type="inferred from homology"/>
<dbReference type="Pfam" id="PF00332">
    <property type="entry name" value="Glyco_hydro_17"/>
    <property type="match status" value="1"/>
</dbReference>
<name>A0ABC8TRB6_9AQUA</name>
<evidence type="ECO:0008006" key="8">
    <source>
        <dbReference type="Google" id="ProtNLM"/>
    </source>
</evidence>
<feature type="signal peptide" evidence="5">
    <location>
        <begin position="1"/>
        <end position="27"/>
    </location>
</feature>
<keyword evidence="2" id="KW-0378">Hydrolase</keyword>
<evidence type="ECO:0000256" key="5">
    <source>
        <dbReference type="SAM" id="SignalP"/>
    </source>
</evidence>
<evidence type="ECO:0000313" key="7">
    <source>
        <dbReference type="Proteomes" id="UP001642360"/>
    </source>
</evidence>
<dbReference type="Gene3D" id="3.20.20.80">
    <property type="entry name" value="Glycosidases"/>
    <property type="match status" value="2"/>
</dbReference>
<dbReference type="AlphaFoldDB" id="A0ABC8TRB6"/>
<dbReference type="InterPro" id="IPR000490">
    <property type="entry name" value="Glyco_hydro_17"/>
</dbReference>
<reference evidence="6 7" key="1">
    <citation type="submission" date="2024-02" db="EMBL/GenBank/DDBJ databases">
        <authorList>
            <person name="Vignale AGUSTIN F."/>
            <person name="Sosa J E."/>
            <person name="Modenutti C."/>
        </authorList>
    </citation>
    <scope>NUCLEOTIDE SEQUENCE [LARGE SCALE GENOMIC DNA]</scope>
</reference>
<gene>
    <name evidence="6" type="ORF">ILEXP_LOCUS41327</name>
</gene>
<keyword evidence="3" id="KW-0326">Glycosidase</keyword>
<dbReference type="InterPro" id="IPR017853">
    <property type="entry name" value="GH"/>
</dbReference>
<dbReference type="InterPro" id="IPR044965">
    <property type="entry name" value="Glyco_hydro_17_plant"/>
</dbReference>
<evidence type="ECO:0000256" key="1">
    <source>
        <dbReference type="ARBA" id="ARBA00008773"/>
    </source>
</evidence>
<comment type="similarity">
    <text evidence="1 4">Belongs to the glycosyl hydrolase 17 family.</text>
</comment>
<evidence type="ECO:0000313" key="6">
    <source>
        <dbReference type="EMBL" id="CAK9171729.1"/>
    </source>
</evidence>
<dbReference type="SUPFAM" id="SSF51445">
    <property type="entry name" value="(Trans)glycosidases"/>
    <property type="match status" value="2"/>
</dbReference>
<dbReference type="EMBL" id="CAUOFW020005835">
    <property type="protein sequence ID" value="CAK9171729.1"/>
    <property type="molecule type" value="Genomic_DNA"/>
</dbReference>
<accession>A0ABC8TRB6</accession>
<organism evidence="6 7">
    <name type="scientific">Ilex paraguariensis</name>
    <name type="common">yerba mate</name>
    <dbReference type="NCBI Taxonomy" id="185542"/>
    <lineage>
        <taxon>Eukaryota</taxon>
        <taxon>Viridiplantae</taxon>
        <taxon>Streptophyta</taxon>
        <taxon>Embryophyta</taxon>
        <taxon>Tracheophyta</taxon>
        <taxon>Spermatophyta</taxon>
        <taxon>Magnoliopsida</taxon>
        <taxon>eudicotyledons</taxon>
        <taxon>Gunneridae</taxon>
        <taxon>Pentapetalae</taxon>
        <taxon>asterids</taxon>
        <taxon>campanulids</taxon>
        <taxon>Aquifoliales</taxon>
        <taxon>Aquifoliaceae</taxon>
        <taxon>Ilex</taxon>
    </lineage>
</organism>
<keyword evidence="7" id="KW-1185">Reference proteome</keyword>
<evidence type="ECO:0000256" key="3">
    <source>
        <dbReference type="ARBA" id="ARBA00023295"/>
    </source>
</evidence>
<keyword evidence="5" id="KW-0732">Signal</keyword>
<evidence type="ECO:0000256" key="4">
    <source>
        <dbReference type="RuleBase" id="RU004335"/>
    </source>
</evidence>